<feature type="transmembrane region" description="Helical" evidence="2">
    <location>
        <begin position="258"/>
        <end position="278"/>
    </location>
</feature>
<organism evidence="3 4">
    <name type="scientific">Oopsacas minuta</name>
    <dbReference type="NCBI Taxonomy" id="111878"/>
    <lineage>
        <taxon>Eukaryota</taxon>
        <taxon>Metazoa</taxon>
        <taxon>Porifera</taxon>
        <taxon>Hexactinellida</taxon>
        <taxon>Hexasterophora</taxon>
        <taxon>Lyssacinosida</taxon>
        <taxon>Leucopsacidae</taxon>
        <taxon>Oopsacas</taxon>
    </lineage>
</organism>
<feature type="transmembrane region" description="Helical" evidence="2">
    <location>
        <begin position="59"/>
        <end position="82"/>
    </location>
</feature>
<evidence type="ECO:0000313" key="3">
    <source>
        <dbReference type="EMBL" id="KAI6656069.1"/>
    </source>
</evidence>
<dbReference type="AlphaFoldDB" id="A0AAV7K4B7"/>
<feature type="transmembrane region" description="Helical" evidence="2">
    <location>
        <begin position="31"/>
        <end position="53"/>
    </location>
</feature>
<dbReference type="GO" id="GO:0042910">
    <property type="term" value="F:xenobiotic transmembrane transporter activity"/>
    <property type="evidence" value="ECO:0007669"/>
    <property type="project" value="InterPro"/>
</dbReference>
<accession>A0AAV7K4B7</accession>
<keyword evidence="2" id="KW-0472">Membrane</keyword>
<feature type="transmembrane region" description="Helical" evidence="2">
    <location>
        <begin position="203"/>
        <end position="226"/>
    </location>
</feature>
<sequence length="279" mass="31735">MTNVHILNFNGWSFDFLSGWLHMLKYGMASFLQILLDGTIFRVVPIVFIGFFLKDKEQFGLLGILNIVWFVALTVPIGYGIGASVRIGNLLGAGNLKAARKTTAIAILYLLFLECCFVILIFSLSEPLSYLFTSIEGMRVQIEFGIRILSFCILSDIRTALRSILTVCSLHLYGTFIHFVCVLLIASPLGILVAFYVPWRAAAYYLMPSLFSIIAFFLHLLLLYFYDWRKILDKVELNVYSKDTSSTLKPTINRAFLLFRYLLLIFIGITLFVAAYLYC</sequence>
<evidence type="ECO:0000256" key="1">
    <source>
        <dbReference type="ARBA" id="ARBA00010199"/>
    </source>
</evidence>
<proteinExistence type="inferred from homology"/>
<keyword evidence="4" id="KW-1185">Reference proteome</keyword>
<feature type="transmembrane region" description="Helical" evidence="2">
    <location>
        <begin position="173"/>
        <end position="197"/>
    </location>
</feature>
<dbReference type="InterPro" id="IPR002528">
    <property type="entry name" value="MATE_fam"/>
</dbReference>
<feature type="transmembrane region" description="Helical" evidence="2">
    <location>
        <begin position="103"/>
        <end position="124"/>
    </location>
</feature>
<evidence type="ECO:0000313" key="4">
    <source>
        <dbReference type="Proteomes" id="UP001165289"/>
    </source>
</evidence>
<keyword evidence="2" id="KW-0812">Transmembrane</keyword>
<reference evidence="3 4" key="1">
    <citation type="journal article" date="2023" name="BMC Biol.">
        <title>The compact genome of the sponge Oopsacas minuta (Hexactinellida) is lacking key metazoan core genes.</title>
        <authorList>
            <person name="Santini S."/>
            <person name="Schenkelaars Q."/>
            <person name="Jourda C."/>
            <person name="Duchesne M."/>
            <person name="Belahbib H."/>
            <person name="Rocher C."/>
            <person name="Selva M."/>
            <person name="Riesgo A."/>
            <person name="Vervoort M."/>
            <person name="Leys S.P."/>
            <person name="Kodjabachian L."/>
            <person name="Le Bivic A."/>
            <person name="Borchiellini C."/>
            <person name="Claverie J.M."/>
            <person name="Renard E."/>
        </authorList>
    </citation>
    <scope>NUCLEOTIDE SEQUENCE [LARGE SCALE GENOMIC DNA]</scope>
    <source>
        <strain evidence="3">SPO-2</strain>
    </source>
</reference>
<dbReference type="GO" id="GO:0016020">
    <property type="term" value="C:membrane"/>
    <property type="evidence" value="ECO:0007669"/>
    <property type="project" value="InterPro"/>
</dbReference>
<comment type="caution">
    <text evidence="3">The sequence shown here is derived from an EMBL/GenBank/DDBJ whole genome shotgun (WGS) entry which is preliminary data.</text>
</comment>
<protein>
    <submittedName>
        <fullName evidence="3">Multidrug and toxin extrusion protein 2-like</fullName>
    </submittedName>
</protein>
<dbReference type="PANTHER" id="PTHR11206">
    <property type="entry name" value="MULTIDRUG RESISTANCE PROTEIN"/>
    <property type="match status" value="1"/>
</dbReference>
<gene>
    <name evidence="3" type="ORF">LOD99_11348</name>
</gene>
<comment type="similarity">
    <text evidence="1">Belongs to the multi antimicrobial extrusion (MATE) (TC 2.A.66.1) family.</text>
</comment>
<dbReference type="Pfam" id="PF01554">
    <property type="entry name" value="MatE"/>
    <property type="match status" value="1"/>
</dbReference>
<dbReference type="EMBL" id="JAKMXF010000163">
    <property type="protein sequence ID" value="KAI6656069.1"/>
    <property type="molecule type" value="Genomic_DNA"/>
</dbReference>
<dbReference type="Proteomes" id="UP001165289">
    <property type="component" value="Unassembled WGS sequence"/>
</dbReference>
<dbReference type="GO" id="GO:0015297">
    <property type="term" value="F:antiporter activity"/>
    <property type="evidence" value="ECO:0007669"/>
    <property type="project" value="InterPro"/>
</dbReference>
<keyword evidence="2" id="KW-1133">Transmembrane helix</keyword>
<name>A0AAV7K4B7_9METZ</name>
<evidence type="ECO:0000256" key="2">
    <source>
        <dbReference type="SAM" id="Phobius"/>
    </source>
</evidence>